<organism evidence="2 3">
    <name type="scientific">Aldrovandia affinis</name>
    <dbReference type="NCBI Taxonomy" id="143900"/>
    <lineage>
        <taxon>Eukaryota</taxon>
        <taxon>Metazoa</taxon>
        <taxon>Chordata</taxon>
        <taxon>Craniata</taxon>
        <taxon>Vertebrata</taxon>
        <taxon>Euteleostomi</taxon>
        <taxon>Actinopterygii</taxon>
        <taxon>Neopterygii</taxon>
        <taxon>Teleostei</taxon>
        <taxon>Notacanthiformes</taxon>
        <taxon>Halosauridae</taxon>
        <taxon>Aldrovandia</taxon>
    </lineage>
</organism>
<dbReference type="Proteomes" id="UP001221898">
    <property type="component" value="Unassembled WGS sequence"/>
</dbReference>
<proteinExistence type="predicted"/>
<evidence type="ECO:0000313" key="2">
    <source>
        <dbReference type="EMBL" id="KAJ8407101.1"/>
    </source>
</evidence>
<gene>
    <name evidence="2" type="ORF">AAFF_G00287770</name>
</gene>
<protein>
    <submittedName>
        <fullName evidence="2">Uncharacterized protein</fullName>
    </submittedName>
</protein>
<dbReference type="EMBL" id="JAINUG010000040">
    <property type="protein sequence ID" value="KAJ8407101.1"/>
    <property type="molecule type" value="Genomic_DNA"/>
</dbReference>
<reference evidence="2" key="1">
    <citation type="journal article" date="2023" name="Science">
        <title>Genome structures resolve the early diversification of teleost fishes.</title>
        <authorList>
            <person name="Parey E."/>
            <person name="Louis A."/>
            <person name="Montfort J."/>
            <person name="Bouchez O."/>
            <person name="Roques C."/>
            <person name="Iampietro C."/>
            <person name="Lluch J."/>
            <person name="Castinel A."/>
            <person name="Donnadieu C."/>
            <person name="Desvignes T."/>
            <person name="Floi Bucao C."/>
            <person name="Jouanno E."/>
            <person name="Wen M."/>
            <person name="Mejri S."/>
            <person name="Dirks R."/>
            <person name="Jansen H."/>
            <person name="Henkel C."/>
            <person name="Chen W.J."/>
            <person name="Zahm M."/>
            <person name="Cabau C."/>
            <person name="Klopp C."/>
            <person name="Thompson A.W."/>
            <person name="Robinson-Rechavi M."/>
            <person name="Braasch I."/>
            <person name="Lecointre G."/>
            <person name="Bobe J."/>
            <person name="Postlethwait J.H."/>
            <person name="Berthelot C."/>
            <person name="Roest Crollius H."/>
            <person name="Guiguen Y."/>
        </authorList>
    </citation>
    <scope>NUCLEOTIDE SEQUENCE</scope>
    <source>
        <strain evidence="2">NC1722</strain>
    </source>
</reference>
<comment type="caution">
    <text evidence="2">The sequence shown here is derived from an EMBL/GenBank/DDBJ whole genome shotgun (WGS) entry which is preliminary data.</text>
</comment>
<name>A0AAD7SR57_9TELE</name>
<dbReference type="AlphaFoldDB" id="A0AAD7SR57"/>
<sequence length="78" mass="8794">MNLGTKMLLTTDGLAVNKFKLPSGQVEQVYYHRCITVVSFKGRESLRWENYAANRSDDGENGEQLSTGLLSEGLFDHR</sequence>
<feature type="region of interest" description="Disordered" evidence="1">
    <location>
        <begin position="54"/>
        <end position="78"/>
    </location>
</feature>
<evidence type="ECO:0000313" key="3">
    <source>
        <dbReference type="Proteomes" id="UP001221898"/>
    </source>
</evidence>
<evidence type="ECO:0000256" key="1">
    <source>
        <dbReference type="SAM" id="MobiDB-lite"/>
    </source>
</evidence>
<accession>A0AAD7SR57</accession>
<keyword evidence="3" id="KW-1185">Reference proteome</keyword>